<evidence type="ECO:0000313" key="4">
    <source>
        <dbReference type="Proteomes" id="UP000275078"/>
    </source>
</evidence>
<dbReference type="Proteomes" id="UP000275078">
    <property type="component" value="Unassembled WGS sequence"/>
</dbReference>
<proteinExistence type="predicted"/>
<organism evidence="3 4">
    <name type="scientific">Ascobolus immersus RN42</name>
    <dbReference type="NCBI Taxonomy" id="1160509"/>
    <lineage>
        <taxon>Eukaryota</taxon>
        <taxon>Fungi</taxon>
        <taxon>Dikarya</taxon>
        <taxon>Ascomycota</taxon>
        <taxon>Pezizomycotina</taxon>
        <taxon>Pezizomycetes</taxon>
        <taxon>Pezizales</taxon>
        <taxon>Ascobolaceae</taxon>
        <taxon>Ascobolus</taxon>
    </lineage>
</organism>
<evidence type="ECO:0000256" key="1">
    <source>
        <dbReference type="SAM" id="Coils"/>
    </source>
</evidence>
<keyword evidence="4" id="KW-1185">Reference proteome</keyword>
<dbReference type="EMBL" id="ML119923">
    <property type="protein sequence ID" value="RPA71501.1"/>
    <property type="molecule type" value="Genomic_DNA"/>
</dbReference>
<protein>
    <submittedName>
        <fullName evidence="3">Uncharacterized protein</fullName>
    </submittedName>
</protein>
<evidence type="ECO:0000313" key="3">
    <source>
        <dbReference type="EMBL" id="RPA71501.1"/>
    </source>
</evidence>
<feature type="coiled-coil region" evidence="1">
    <location>
        <begin position="291"/>
        <end position="352"/>
    </location>
</feature>
<feature type="region of interest" description="Disordered" evidence="2">
    <location>
        <begin position="808"/>
        <end position="854"/>
    </location>
</feature>
<name>A0A3N4HGK3_ASCIM</name>
<evidence type="ECO:0000256" key="2">
    <source>
        <dbReference type="SAM" id="MobiDB-lite"/>
    </source>
</evidence>
<accession>A0A3N4HGK3</accession>
<gene>
    <name evidence="3" type="ORF">BJ508DRAFT_367723</name>
</gene>
<sequence>MARAGPLRNADKVAMTKAFCILTDLLIMDAAFFALTHGQNTTIEAIKNYIRMKISPLIPETTYDKLHRQTPDLDAPNRLRQHIIESEKCEKCYKRNDTTALKAALRWYCTKQCAYSNGYGMEAPGKLRMGRDGGLRAKQRKEVAKALAMHAAIVQSLETRKDPKELERLKQEERRYSSMVDQMKPQIIWPCVLVAVASQNPELLGVLAGPPDRSPSLLANAILEKELCSFEDGRSMTDSQRILFRQNFGSNIRNLDHFAMLREHLLLDASTRAKLDTICCRNCCNTEDPQIRELQSRMMAVEKAIEERLKREEAIAQRVLEEEAAEKERERLRILQKKMLEEKRTKEKVQARRCYAARVLSLHTRFMELLRMEGQLLAHLDEAGGIVNVVHSYYSYETVDVAGRFLGQSWQPGKVFGEEFLWHLLGREIEGTSGVTCMECSSVPSIREMTSLLRQQLSSNPKLVDAHFHRPLDTAEREEVARLRGKCYEEALWDVRATVKVVCNIDQPPSSAETRLPADASPGLRVEQVGLSLQKALESCLRKRVALTPNSFDDYYSQMDYHDRPNGRKKTQKVQYAPFLESNCIDTHLLWDRRVSFDIYLRDLVVYLEDTKGIIMYGKTADGLPKYPFAPVIRKLLEDYDQWKERSSENLPDKGSQPSGVVHGCSVSAVEKDWEGVQAFESLATGSECHEAANVDDRSDGAITATDGFQSAMAKVTLQGVKGLSLRLTDGQPEVASGGGCLVEANDFVRDGDDLPVADSADAVEDDREGNKNATAGGDRFGEKFVSASSWDSSMVATDFQETQIRAYDTDSRANEDATGTEIPPFSGNGSKRKRDTSVSVLSEDRGSLRLRKK</sequence>
<reference evidence="3 4" key="1">
    <citation type="journal article" date="2018" name="Nat. Ecol. Evol.">
        <title>Pezizomycetes genomes reveal the molecular basis of ectomycorrhizal truffle lifestyle.</title>
        <authorList>
            <person name="Murat C."/>
            <person name="Payen T."/>
            <person name="Noel B."/>
            <person name="Kuo A."/>
            <person name="Morin E."/>
            <person name="Chen J."/>
            <person name="Kohler A."/>
            <person name="Krizsan K."/>
            <person name="Balestrini R."/>
            <person name="Da Silva C."/>
            <person name="Montanini B."/>
            <person name="Hainaut M."/>
            <person name="Levati E."/>
            <person name="Barry K.W."/>
            <person name="Belfiori B."/>
            <person name="Cichocki N."/>
            <person name="Clum A."/>
            <person name="Dockter R.B."/>
            <person name="Fauchery L."/>
            <person name="Guy J."/>
            <person name="Iotti M."/>
            <person name="Le Tacon F."/>
            <person name="Lindquist E.A."/>
            <person name="Lipzen A."/>
            <person name="Malagnac F."/>
            <person name="Mello A."/>
            <person name="Molinier V."/>
            <person name="Miyauchi S."/>
            <person name="Poulain J."/>
            <person name="Riccioni C."/>
            <person name="Rubini A."/>
            <person name="Sitrit Y."/>
            <person name="Splivallo R."/>
            <person name="Traeger S."/>
            <person name="Wang M."/>
            <person name="Zifcakova L."/>
            <person name="Wipf D."/>
            <person name="Zambonelli A."/>
            <person name="Paolocci F."/>
            <person name="Nowrousian M."/>
            <person name="Ottonello S."/>
            <person name="Baldrian P."/>
            <person name="Spatafora J.W."/>
            <person name="Henrissat B."/>
            <person name="Nagy L.G."/>
            <person name="Aury J.M."/>
            <person name="Wincker P."/>
            <person name="Grigoriev I.V."/>
            <person name="Bonfante P."/>
            <person name="Martin F.M."/>
        </authorList>
    </citation>
    <scope>NUCLEOTIDE SEQUENCE [LARGE SCALE GENOMIC DNA]</scope>
    <source>
        <strain evidence="3 4">RN42</strain>
    </source>
</reference>
<keyword evidence="1" id="KW-0175">Coiled coil</keyword>
<dbReference type="AlphaFoldDB" id="A0A3N4HGK3"/>